<organism evidence="2 3">
    <name type="scientific">Cloeon dipterum</name>
    <dbReference type="NCBI Taxonomy" id="197152"/>
    <lineage>
        <taxon>Eukaryota</taxon>
        <taxon>Metazoa</taxon>
        <taxon>Ecdysozoa</taxon>
        <taxon>Arthropoda</taxon>
        <taxon>Hexapoda</taxon>
        <taxon>Insecta</taxon>
        <taxon>Pterygota</taxon>
        <taxon>Palaeoptera</taxon>
        <taxon>Ephemeroptera</taxon>
        <taxon>Pisciforma</taxon>
        <taxon>Baetidae</taxon>
        <taxon>Cloeon</taxon>
    </lineage>
</organism>
<keyword evidence="3" id="KW-1185">Reference proteome</keyword>
<evidence type="ECO:0000313" key="3">
    <source>
        <dbReference type="Proteomes" id="UP000494165"/>
    </source>
</evidence>
<dbReference type="EMBL" id="CADEPI010000213">
    <property type="protein sequence ID" value="CAB3380646.1"/>
    <property type="molecule type" value="Genomic_DNA"/>
</dbReference>
<feature type="region of interest" description="Disordered" evidence="1">
    <location>
        <begin position="138"/>
        <end position="169"/>
    </location>
</feature>
<dbReference type="OrthoDB" id="7691224at2759"/>
<comment type="caution">
    <text evidence="2">The sequence shown here is derived from an EMBL/GenBank/DDBJ whole genome shotgun (WGS) entry which is preliminary data.</text>
</comment>
<dbReference type="Proteomes" id="UP000494165">
    <property type="component" value="Unassembled WGS sequence"/>
</dbReference>
<accession>A0A8S1DHT6</accession>
<sequence length="227" mass="25598">MAMAGEALQMHQQFHNGGVDRFHGTVRTAEQEQSKQCFLNNNNNSVDYVFRVNSLRNNNLNFDRQQTIRIRVSSIDEPDDLEQPDATLAANTTGEERLSKEEQLSRGVQNLQLEPSSQQQLPRVVLCSSAPCEPSACVSRSRSPSPLLEAMSKRRKSLQPQPSSRRTSLVTTAAVMSELEEATAANRKQLRDALYAGIFHKYRKTILVVGSFMRMLRKGDRNYDAIK</sequence>
<evidence type="ECO:0000256" key="1">
    <source>
        <dbReference type="SAM" id="MobiDB-lite"/>
    </source>
</evidence>
<proteinExistence type="predicted"/>
<dbReference type="AlphaFoldDB" id="A0A8S1DHT6"/>
<protein>
    <submittedName>
        <fullName evidence="2">Uncharacterized protein</fullName>
    </submittedName>
</protein>
<gene>
    <name evidence="2" type="ORF">CLODIP_2_CD11853</name>
</gene>
<evidence type="ECO:0000313" key="2">
    <source>
        <dbReference type="EMBL" id="CAB3380646.1"/>
    </source>
</evidence>
<name>A0A8S1DHT6_9INSE</name>
<reference evidence="2 3" key="1">
    <citation type="submission" date="2020-04" db="EMBL/GenBank/DDBJ databases">
        <authorList>
            <person name="Alioto T."/>
            <person name="Alioto T."/>
            <person name="Gomez Garrido J."/>
        </authorList>
    </citation>
    <scope>NUCLEOTIDE SEQUENCE [LARGE SCALE GENOMIC DNA]</scope>
</reference>
<feature type="compositionally biased region" description="Polar residues" evidence="1">
    <location>
        <begin position="158"/>
        <end position="169"/>
    </location>
</feature>